<keyword evidence="3" id="KW-0560">Oxidoreductase</keyword>
<evidence type="ECO:0000313" key="4">
    <source>
        <dbReference type="Proteomes" id="UP000199440"/>
    </source>
</evidence>
<organism evidence="3 4">
    <name type="scientific">Kriegella aquimaris</name>
    <dbReference type="NCBI Taxonomy" id="192904"/>
    <lineage>
        <taxon>Bacteria</taxon>
        <taxon>Pseudomonadati</taxon>
        <taxon>Bacteroidota</taxon>
        <taxon>Flavobacteriia</taxon>
        <taxon>Flavobacteriales</taxon>
        <taxon>Flavobacteriaceae</taxon>
        <taxon>Kriegella</taxon>
    </lineage>
</organism>
<dbReference type="GO" id="GO:0004493">
    <property type="term" value="F:methylmalonyl-CoA epimerase activity"/>
    <property type="evidence" value="ECO:0007669"/>
    <property type="project" value="TreeGrafter"/>
</dbReference>
<dbReference type="PANTHER" id="PTHR43048">
    <property type="entry name" value="METHYLMALONYL-COA EPIMERASE"/>
    <property type="match status" value="1"/>
</dbReference>
<protein>
    <submittedName>
        <fullName evidence="3">Catechol 2,3-dioxygenase</fullName>
    </submittedName>
</protein>
<keyword evidence="4" id="KW-1185">Reference proteome</keyword>
<feature type="domain" description="VOC" evidence="2">
    <location>
        <begin position="160"/>
        <end position="313"/>
    </location>
</feature>
<evidence type="ECO:0000256" key="1">
    <source>
        <dbReference type="ARBA" id="ARBA00022723"/>
    </source>
</evidence>
<dbReference type="Pfam" id="PF00903">
    <property type="entry name" value="Glyoxalase"/>
    <property type="match status" value="2"/>
</dbReference>
<dbReference type="Proteomes" id="UP000199440">
    <property type="component" value="Unassembled WGS sequence"/>
</dbReference>
<sequence length="354" mass="40022">MKEIINGIQQIGIGVADAKKVFNWYRKYLGFDILVFQDEATAGLMTKYTDNKAFSRLAMLALNMVGGGGLEIWQFTDRIPEAPIKPILLGDLGINIMKLRSNAIDETYKELKELQLPFLTEIHTTELGWPHFFFADPWGNLVEMVADNYCYCSSKSVSGGVLGVVVGVSDIETAIHFYKNLLGFDNVIYDEKSVFQDFSNLPGGNASFRRVLLKRSVTTVGGFGELFGPAEIELIQIEGRKPDRIYKDRLWGDLGYIHLCFDVYGMEALREHAKKLNYPFTVDSADSYDMGAAAGHFSYVEDPDGTLIEFVETHKVPVLKKLGIYIDLKKRNPRKPLSKWLVKAMQLHRVRSDR</sequence>
<keyword evidence="3" id="KW-0223">Dioxygenase</keyword>
<accession>A0A1G9NST9</accession>
<dbReference type="InterPro" id="IPR029068">
    <property type="entry name" value="Glyas_Bleomycin-R_OHBP_Dase"/>
</dbReference>
<dbReference type="PROSITE" id="PS51819">
    <property type="entry name" value="VOC"/>
    <property type="match status" value="2"/>
</dbReference>
<evidence type="ECO:0000313" key="3">
    <source>
        <dbReference type="EMBL" id="SDL89383.1"/>
    </source>
</evidence>
<dbReference type="InterPro" id="IPR051785">
    <property type="entry name" value="MMCE/EMCE_epimerase"/>
</dbReference>
<dbReference type="InterPro" id="IPR004360">
    <property type="entry name" value="Glyas_Fos-R_dOase_dom"/>
</dbReference>
<dbReference type="EMBL" id="FNGV01000003">
    <property type="protein sequence ID" value="SDL89383.1"/>
    <property type="molecule type" value="Genomic_DNA"/>
</dbReference>
<dbReference type="STRING" id="192904.SAMN04488514_103306"/>
<feature type="domain" description="VOC" evidence="2">
    <location>
        <begin position="7"/>
        <end position="147"/>
    </location>
</feature>
<gene>
    <name evidence="3" type="ORF">SAMN04488514_103306</name>
</gene>
<dbReference type="GO" id="GO:0046491">
    <property type="term" value="P:L-methylmalonyl-CoA metabolic process"/>
    <property type="evidence" value="ECO:0007669"/>
    <property type="project" value="TreeGrafter"/>
</dbReference>
<reference evidence="3 4" key="1">
    <citation type="submission" date="2016-10" db="EMBL/GenBank/DDBJ databases">
        <authorList>
            <person name="de Groot N.N."/>
        </authorList>
    </citation>
    <scope>NUCLEOTIDE SEQUENCE [LARGE SCALE GENOMIC DNA]</scope>
    <source>
        <strain evidence="3 4">DSM 19886</strain>
    </source>
</reference>
<keyword evidence="1" id="KW-0479">Metal-binding</keyword>
<dbReference type="GO" id="GO:0046872">
    <property type="term" value="F:metal ion binding"/>
    <property type="evidence" value="ECO:0007669"/>
    <property type="project" value="UniProtKB-KW"/>
</dbReference>
<dbReference type="SUPFAM" id="SSF54593">
    <property type="entry name" value="Glyoxalase/Bleomycin resistance protein/Dihydroxybiphenyl dioxygenase"/>
    <property type="match status" value="2"/>
</dbReference>
<dbReference type="RefSeq" id="WP_089887845.1">
    <property type="nucleotide sequence ID" value="NZ_FNGV01000003.1"/>
</dbReference>
<dbReference type="Gene3D" id="3.10.180.10">
    <property type="entry name" value="2,3-Dihydroxybiphenyl 1,2-Dioxygenase, domain 1"/>
    <property type="match status" value="2"/>
</dbReference>
<dbReference type="PANTHER" id="PTHR43048:SF6">
    <property type="entry name" value="BLR8189 PROTEIN"/>
    <property type="match status" value="1"/>
</dbReference>
<dbReference type="AlphaFoldDB" id="A0A1G9NST9"/>
<name>A0A1G9NST9_9FLAO</name>
<proteinExistence type="predicted"/>
<dbReference type="CDD" id="cd06587">
    <property type="entry name" value="VOC"/>
    <property type="match status" value="1"/>
</dbReference>
<evidence type="ECO:0000259" key="2">
    <source>
        <dbReference type="PROSITE" id="PS51819"/>
    </source>
</evidence>
<dbReference type="InterPro" id="IPR037523">
    <property type="entry name" value="VOC_core"/>
</dbReference>
<dbReference type="GO" id="GO:0051213">
    <property type="term" value="F:dioxygenase activity"/>
    <property type="evidence" value="ECO:0007669"/>
    <property type="project" value="UniProtKB-KW"/>
</dbReference>
<dbReference type="OrthoDB" id="9795618at2"/>